<feature type="compositionally biased region" description="Basic and acidic residues" evidence="1">
    <location>
        <begin position="961"/>
        <end position="974"/>
    </location>
</feature>
<dbReference type="PANTHER" id="PTHR38248:SF2">
    <property type="entry name" value="FUNK1 11"/>
    <property type="match status" value="1"/>
</dbReference>
<dbReference type="STRING" id="34475.A0A4Y9Z4W0"/>
<feature type="domain" description="Fungal-type protein kinase" evidence="2">
    <location>
        <begin position="406"/>
        <end position="781"/>
    </location>
</feature>
<comment type="caution">
    <text evidence="3">The sequence shown here is derived from an EMBL/GenBank/DDBJ whole genome shotgun (WGS) entry which is preliminary data.</text>
</comment>
<dbReference type="InterPro" id="IPR011009">
    <property type="entry name" value="Kinase-like_dom_sf"/>
</dbReference>
<dbReference type="Proteomes" id="UP000298390">
    <property type="component" value="Unassembled WGS sequence"/>
</dbReference>
<feature type="compositionally biased region" description="Polar residues" evidence="1">
    <location>
        <begin position="980"/>
        <end position="1001"/>
    </location>
</feature>
<dbReference type="SUPFAM" id="SSF56112">
    <property type="entry name" value="Protein kinase-like (PK-like)"/>
    <property type="match status" value="1"/>
</dbReference>
<feature type="compositionally biased region" description="Acidic residues" evidence="1">
    <location>
        <begin position="40"/>
        <end position="51"/>
    </location>
</feature>
<dbReference type="Gene3D" id="1.10.510.10">
    <property type="entry name" value="Transferase(Phosphotransferase) domain 1"/>
    <property type="match status" value="1"/>
</dbReference>
<feature type="region of interest" description="Disordered" evidence="1">
    <location>
        <begin position="871"/>
        <end position="899"/>
    </location>
</feature>
<reference evidence="3 4" key="1">
    <citation type="submission" date="2019-01" db="EMBL/GenBank/DDBJ databases">
        <title>Genome sequencing of the rare red list fungi Fomitopsis rosea.</title>
        <authorList>
            <person name="Buettner E."/>
            <person name="Kellner H."/>
        </authorList>
    </citation>
    <scope>NUCLEOTIDE SEQUENCE [LARGE SCALE GENOMIC DNA]</scope>
    <source>
        <strain evidence="3 4">DSM 105464</strain>
    </source>
</reference>
<evidence type="ECO:0000313" key="4">
    <source>
        <dbReference type="Proteomes" id="UP000298390"/>
    </source>
</evidence>
<protein>
    <recommendedName>
        <fullName evidence="2">Fungal-type protein kinase domain-containing protein</fullName>
    </recommendedName>
</protein>
<name>A0A4Y9Z4W0_9APHY</name>
<evidence type="ECO:0000313" key="3">
    <source>
        <dbReference type="EMBL" id="TFY69896.1"/>
    </source>
</evidence>
<evidence type="ECO:0000259" key="2">
    <source>
        <dbReference type="Pfam" id="PF17667"/>
    </source>
</evidence>
<dbReference type="AlphaFoldDB" id="A0A4Y9Z4W0"/>
<feature type="compositionally biased region" description="Low complexity" evidence="1">
    <location>
        <begin position="884"/>
        <end position="899"/>
    </location>
</feature>
<evidence type="ECO:0000256" key="1">
    <source>
        <dbReference type="SAM" id="MobiDB-lite"/>
    </source>
</evidence>
<feature type="region of interest" description="Disordered" evidence="1">
    <location>
        <begin position="1"/>
        <end position="143"/>
    </location>
</feature>
<dbReference type="Pfam" id="PF17667">
    <property type="entry name" value="Pkinase_fungal"/>
    <property type="match status" value="1"/>
</dbReference>
<gene>
    <name evidence="3" type="ORF">EVJ58_g130</name>
</gene>
<dbReference type="PANTHER" id="PTHR38248">
    <property type="entry name" value="FUNK1 6"/>
    <property type="match status" value="1"/>
</dbReference>
<accession>A0A4Y9Z4W0</accession>
<feature type="region of interest" description="Disordered" evidence="1">
    <location>
        <begin position="335"/>
        <end position="356"/>
    </location>
</feature>
<organism evidence="3 4">
    <name type="scientific">Rhodofomes roseus</name>
    <dbReference type="NCBI Taxonomy" id="34475"/>
    <lineage>
        <taxon>Eukaryota</taxon>
        <taxon>Fungi</taxon>
        <taxon>Dikarya</taxon>
        <taxon>Basidiomycota</taxon>
        <taxon>Agaricomycotina</taxon>
        <taxon>Agaricomycetes</taxon>
        <taxon>Polyporales</taxon>
        <taxon>Rhodofomes</taxon>
    </lineage>
</organism>
<dbReference type="EMBL" id="SEKV01000003">
    <property type="protein sequence ID" value="TFY69896.1"/>
    <property type="molecule type" value="Genomic_DNA"/>
</dbReference>
<proteinExistence type="predicted"/>
<dbReference type="InterPro" id="IPR040976">
    <property type="entry name" value="Pkinase_fungal"/>
</dbReference>
<feature type="compositionally biased region" description="Polar residues" evidence="1">
    <location>
        <begin position="113"/>
        <end position="143"/>
    </location>
</feature>
<sequence>MPPLSRISDYESSEAGSLPPSPIFALGHPSPTSSHFSDADLLDDGLEDIPEPDPSHDSHFSDSDEAHVSHTSSPATHLRNDTYQPLVPAPPALDGSVVPEQSAQESVHADQAASANTRPSTPPDQQSQASTAPLPSTPVASKASSRHLHSVLSFGGAKFIEQLRAEYADEMGTKTVQVSLETFMREFVPGPDVPPPFAVEAFNPANFQHKEDRIRDELCKVANSIFRQMPAEANTEKLVAKDTYIWPDPTDKNNFEVNTRPHVMVYPENDEARHAYTLTSQALKKKNEAERERCQRREARTAWSWMKLFIEAKTNSNDCPFVIPPSMKQNSELVPEKAELPQMASSSSLEPEGSAQVTDPLIASTLSTSATPGLSAQSTARPTTSATEASKPKPQALPSFLRTYTKGGKQTMGQMVQYVSKILQRQFLAYVFTIFTWRDVAWLLRWDRAGLIVSDPFNLVKEPQHFHTFLYRFACMSEVQRGRDPTVIPATHEEVELMCSIKQFDSNWHRIQYTNTLNSGWPIYKVLVPEEDVISKAELEQGAKATRAVSESSPSREFLVGKPHFMTGSPTGGGTRGWFAYDITNQRLVFLKECWRLDAPTYHPEGEVYLRLHSKQVPYIATPVAAGDVRDATGGMHHTRAQDFFLDPPPKLIQYRIILKEIGKPLEEYETSFELMSAMYCCIYAHMKAWTEGEVLHRDISRANLLMYPYRNDDGEIEWLGLIVDWGLCKYKDELGLPQVQNTRSGTWQFISAVLLAHPGVFPHAVWHDLESFIHVLHWLCLRFHKTNYTESDDNRESLLKRVDAVYDHSNKTRNGISVGGQEKLALMQDGTLPFKLVAGSTGQSGPGLYRLLTDLSALCKEHYKWLKPQLPTATPEEEKEEGQGQPQRSRSRLLPPRRNVVSAVGPTISEAPAQPVLENHTKILDVFETMSQGKWIPDKKIEDQFAHSNTTMDQQVKLKRSSEESISLDERPGKRIRSPTGSASVSIAPQLGSISENLKG</sequence>
<feature type="region of interest" description="Disordered" evidence="1">
    <location>
        <begin position="952"/>
        <end position="1001"/>
    </location>
</feature>
<feature type="region of interest" description="Disordered" evidence="1">
    <location>
        <begin position="368"/>
        <end position="393"/>
    </location>
</feature>
<feature type="compositionally biased region" description="Polar residues" evidence="1">
    <location>
        <begin position="368"/>
        <end position="388"/>
    </location>
</feature>
<feature type="compositionally biased region" description="Basic and acidic residues" evidence="1">
    <location>
        <begin position="53"/>
        <end position="68"/>
    </location>
</feature>